<dbReference type="PANTHER" id="PTHR30465">
    <property type="entry name" value="INNER MEMBRANE ABC TRANSPORTER"/>
    <property type="match status" value="1"/>
</dbReference>
<comment type="caution">
    <text evidence="9">The sequence shown here is derived from an EMBL/GenBank/DDBJ whole genome shotgun (WGS) entry which is preliminary data.</text>
</comment>
<dbReference type="Proteomes" id="UP001230220">
    <property type="component" value="Unassembled WGS sequence"/>
</dbReference>
<feature type="transmembrane region" description="Helical" evidence="7">
    <location>
        <begin position="292"/>
        <end position="311"/>
    </location>
</feature>
<dbReference type="EMBL" id="JAUSUR010000003">
    <property type="protein sequence ID" value="MDQ0361373.1"/>
    <property type="molecule type" value="Genomic_DNA"/>
</dbReference>
<protein>
    <submittedName>
        <fullName evidence="9">Peptide/nickel transport system permease protein</fullName>
    </submittedName>
</protein>
<evidence type="ECO:0000256" key="4">
    <source>
        <dbReference type="ARBA" id="ARBA00022692"/>
    </source>
</evidence>
<evidence type="ECO:0000256" key="7">
    <source>
        <dbReference type="RuleBase" id="RU363032"/>
    </source>
</evidence>
<keyword evidence="6 7" id="KW-0472">Membrane</keyword>
<organism evidence="9 10">
    <name type="scientific">Breznakia pachnodae</name>
    <dbReference type="NCBI Taxonomy" id="265178"/>
    <lineage>
        <taxon>Bacteria</taxon>
        <taxon>Bacillati</taxon>
        <taxon>Bacillota</taxon>
        <taxon>Erysipelotrichia</taxon>
        <taxon>Erysipelotrichales</taxon>
        <taxon>Erysipelotrichaceae</taxon>
        <taxon>Breznakia</taxon>
    </lineage>
</organism>
<evidence type="ECO:0000256" key="1">
    <source>
        <dbReference type="ARBA" id="ARBA00004651"/>
    </source>
</evidence>
<dbReference type="InterPro" id="IPR035906">
    <property type="entry name" value="MetI-like_sf"/>
</dbReference>
<dbReference type="SUPFAM" id="SSF161098">
    <property type="entry name" value="MetI-like"/>
    <property type="match status" value="1"/>
</dbReference>
<comment type="subcellular location">
    <subcellularLocation>
        <location evidence="1 7">Cell membrane</location>
        <topology evidence="1 7">Multi-pass membrane protein</topology>
    </subcellularLocation>
</comment>
<dbReference type="InterPro" id="IPR045621">
    <property type="entry name" value="BPD_transp_1_N"/>
</dbReference>
<feature type="transmembrane region" description="Helical" evidence="7">
    <location>
        <begin position="12"/>
        <end position="30"/>
    </location>
</feature>
<evidence type="ECO:0000259" key="8">
    <source>
        <dbReference type="PROSITE" id="PS50928"/>
    </source>
</evidence>
<keyword evidence="4 7" id="KW-0812">Transmembrane</keyword>
<dbReference type="Pfam" id="PF00528">
    <property type="entry name" value="BPD_transp_1"/>
    <property type="match status" value="1"/>
</dbReference>
<comment type="similarity">
    <text evidence="7">Belongs to the binding-protein-dependent transport system permease family.</text>
</comment>
<evidence type="ECO:0000313" key="9">
    <source>
        <dbReference type="EMBL" id="MDQ0361373.1"/>
    </source>
</evidence>
<keyword evidence="2 7" id="KW-0813">Transport</keyword>
<feature type="transmembrane region" description="Helical" evidence="7">
    <location>
        <begin position="178"/>
        <end position="202"/>
    </location>
</feature>
<keyword evidence="3" id="KW-1003">Cell membrane</keyword>
<proteinExistence type="inferred from homology"/>
<evidence type="ECO:0000256" key="2">
    <source>
        <dbReference type="ARBA" id="ARBA00022448"/>
    </source>
</evidence>
<evidence type="ECO:0000256" key="6">
    <source>
        <dbReference type="ARBA" id="ARBA00023136"/>
    </source>
</evidence>
<evidence type="ECO:0000256" key="5">
    <source>
        <dbReference type="ARBA" id="ARBA00022989"/>
    </source>
</evidence>
<gene>
    <name evidence="9" type="ORF">J2S15_002120</name>
</gene>
<dbReference type="InterPro" id="IPR000515">
    <property type="entry name" value="MetI-like"/>
</dbReference>
<feature type="transmembrane region" description="Helical" evidence="7">
    <location>
        <begin position="96"/>
        <end position="120"/>
    </location>
</feature>
<keyword evidence="5 7" id="KW-1133">Transmembrane helix</keyword>
<feature type="transmembrane region" description="Helical" evidence="7">
    <location>
        <begin position="247"/>
        <end position="272"/>
    </location>
</feature>
<evidence type="ECO:0000256" key="3">
    <source>
        <dbReference type="ARBA" id="ARBA00022475"/>
    </source>
</evidence>
<name>A0ABU0E3U8_9FIRM</name>
<dbReference type="Pfam" id="PF19300">
    <property type="entry name" value="BPD_transp_1_N"/>
    <property type="match status" value="1"/>
</dbReference>
<dbReference type="Gene3D" id="1.10.3720.10">
    <property type="entry name" value="MetI-like"/>
    <property type="match status" value="1"/>
</dbReference>
<dbReference type="RefSeq" id="WP_307408043.1">
    <property type="nucleotide sequence ID" value="NZ_JAUSUR010000003.1"/>
</dbReference>
<dbReference type="PANTHER" id="PTHR30465:SF0">
    <property type="entry name" value="OLIGOPEPTIDE TRANSPORT SYSTEM PERMEASE PROTEIN APPB"/>
    <property type="match status" value="1"/>
</dbReference>
<dbReference type="CDD" id="cd06261">
    <property type="entry name" value="TM_PBP2"/>
    <property type="match status" value="1"/>
</dbReference>
<sequence length="325" mass="36323">MLRFVLKRLLNLIPVAFIISILIFMTVKAMPGDPVNAYLGAGSKVSPEIREEIREKLGLNDSLPEQYINWITRFGSGDLGESLKYKQSVSSLIMDYVWNTFLLNAISLIVAVLVSIPIGIRQAVKKYSKFDNFWTVFSLLGVSVPTFFFALLLIFFVAMNTGLPMNGMRDPVLSAWGYSSIFAEIIDIARHMLLPVIVLAFSSFSTFSRYVRNSMIDVINQDYIRTARSKGLKEKVVIYRHAFKNALIPLVTLLGAYIPSLFSGAIILESVFLWPGLGTLLIESITQRDQSVVTACLLFSAILMLLGNLLADVMYSVVDPRIKAE</sequence>
<keyword evidence="10" id="KW-1185">Reference proteome</keyword>
<dbReference type="PROSITE" id="PS50928">
    <property type="entry name" value="ABC_TM1"/>
    <property type="match status" value="1"/>
</dbReference>
<accession>A0ABU0E3U8</accession>
<feature type="domain" description="ABC transmembrane type-1" evidence="8">
    <location>
        <begin position="97"/>
        <end position="311"/>
    </location>
</feature>
<evidence type="ECO:0000313" key="10">
    <source>
        <dbReference type="Proteomes" id="UP001230220"/>
    </source>
</evidence>
<reference evidence="9 10" key="1">
    <citation type="submission" date="2023-07" db="EMBL/GenBank/DDBJ databases">
        <title>Genomic Encyclopedia of Type Strains, Phase IV (KMG-IV): sequencing the most valuable type-strain genomes for metagenomic binning, comparative biology and taxonomic classification.</title>
        <authorList>
            <person name="Goeker M."/>
        </authorList>
    </citation>
    <scope>NUCLEOTIDE SEQUENCE [LARGE SCALE GENOMIC DNA]</scope>
    <source>
        <strain evidence="9 10">DSM 16784</strain>
    </source>
</reference>
<feature type="transmembrane region" description="Helical" evidence="7">
    <location>
        <begin position="132"/>
        <end position="158"/>
    </location>
</feature>